<protein>
    <submittedName>
        <fullName evidence="2">Uncharacterized protein</fullName>
    </submittedName>
</protein>
<proteinExistence type="predicted"/>
<evidence type="ECO:0000256" key="1">
    <source>
        <dbReference type="SAM" id="MobiDB-lite"/>
    </source>
</evidence>
<dbReference type="OrthoDB" id="2157641at2759"/>
<feature type="compositionally biased region" description="Basic and acidic residues" evidence="1">
    <location>
        <begin position="120"/>
        <end position="133"/>
    </location>
</feature>
<sequence>MRHRGGCSRPPGRGANRGAKGDWSGVNDKPRSYLLHGWIKIKEIFVAKLASLFVGFERFSSDVIASPALDPNASPDHPAPASAAADQLEAPDAMTQEPRGGATQVDTPPRVQADGTEPGTPREEEGARSEDGGVRAGQTGGVEDCADGDAQTDGGLRRQAEEQTQESAGDDGGLPDPGQERHRALNGQNQDTETDTQDLRGTKRAEEKLEEEEDDDEDEEVREEERDSTQDNQDRFSSRFECIVEEVDVEIEEEEGEEDNQDGFSSTFERIVEEAEVDVEAEPDDGPADVRENQDGFSSRFERIVESELLRGTYYSSLDSLDVLSLTDETDSCVSFEAPLTPLIQQRAREGPEPGEPLEPPAVTEREAPETGRGGAEWGAPPAPSGTPSPAAARRTS</sequence>
<feature type="region of interest" description="Disordered" evidence="1">
    <location>
        <begin position="344"/>
        <end position="397"/>
    </location>
</feature>
<organism evidence="2 3">
    <name type="scientific">Synaphobranchus kaupii</name>
    <name type="common">Kaup's arrowtooth eel</name>
    <dbReference type="NCBI Taxonomy" id="118154"/>
    <lineage>
        <taxon>Eukaryota</taxon>
        <taxon>Metazoa</taxon>
        <taxon>Chordata</taxon>
        <taxon>Craniata</taxon>
        <taxon>Vertebrata</taxon>
        <taxon>Euteleostomi</taxon>
        <taxon>Actinopterygii</taxon>
        <taxon>Neopterygii</taxon>
        <taxon>Teleostei</taxon>
        <taxon>Anguilliformes</taxon>
        <taxon>Synaphobranchidae</taxon>
        <taxon>Synaphobranchus</taxon>
    </lineage>
</organism>
<evidence type="ECO:0000313" key="2">
    <source>
        <dbReference type="EMBL" id="KAJ8337449.1"/>
    </source>
</evidence>
<feature type="compositionally biased region" description="Acidic residues" evidence="1">
    <location>
        <begin position="208"/>
        <end position="222"/>
    </location>
</feature>
<feature type="compositionally biased region" description="Low complexity" evidence="1">
    <location>
        <begin position="70"/>
        <end position="93"/>
    </location>
</feature>
<gene>
    <name evidence="2" type="ORF">SKAU_G00364150</name>
</gene>
<feature type="compositionally biased region" description="Low complexity" evidence="1">
    <location>
        <begin position="388"/>
        <end position="397"/>
    </location>
</feature>
<feature type="compositionally biased region" description="Basic and acidic residues" evidence="1">
    <location>
        <begin position="223"/>
        <end position="238"/>
    </location>
</feature>
<keyword evidence="3" id="KW-1185">Reference proteome</keyword>
<feature type="region of interest" description="Disordered" evidence="1">
    <location>
        <begin position="249"/>
        <end position="268"/>
    </location>
</feature>
<feature type="region of interest" description="Disordered" evidence="1">
    <location>
        <begin position="66"/>
        <end position="240"/>
    </location>
</feature>
<comment type="caution">
    <text evidence="2">The sequence shown here is derived from an EMBL/GenBank/DDBJ whole genome shotgun (WGS) entry which is preliminary data.</text>
</comment>
<evidence type="ECO:0000313" key="3">
    <source>
        <dbReference type="Proteomes" id="UP001152622"/>
    </source>
</evidence>
<feature type="region of interest" description="Disordered" evidence="1">
    <location>
        <begin position="1"/>
        <end position="27"/>
    </location>
</feature>
<reference evidence="2" key="1">
    <citation type="journal article" date="2023" name="Science">
        <title>Genome structures resolve the early diversification of teleost fishes.</title>
        <authorList>
            <person name="Parey E."/>
            <person name="Louis A."/>
            <person name="Montfort J."/>
            <person name="Bouchez O."/>
            <person name="Roques C."/>
            <person name="Iampietro C."/>
            <person name="Lluch J."/>
            <person name="Castinel A."/>
            <person name="Donnadieu C."/>
            <person name="Desvignes T."/>
            <person name="Floi Bucao C."/>
            <person name="Jouanno E."/>
            <person name="Wen M."/>
            <person name="Mejri S."/>
            <person name="Dirks R."/>
            <person name="Jansen H."/>
            <person name="Henkel C."/>
            <person name="Chen W.J."/>
            <person name="Zahm M."/>
            <person name="Cabau C."/>
            <person name="Klopp C."/>
            <person name="Thompson A.W."/>
            <person name="Robinson-Rechavi M."/>
            <person name="Braasch I."/>
            <person name="Lecointre G."/>
            <person name="Bobe J."/>
            <person name="Postlethwait J.H."/>
            <person name="Berthelot C."/>
            <person name="Roest Crollius H."/>
            <person name="Guiguen Y."/>
        </authorList>
    </citation>
    <scope>NUCLEOTIDE SEQUENCE</scope>
    <source>
        <tissue evidence="2">Blood</tissue>
    </source>
</reference>
<name>A0A9Q1EER6_SYNKA</name>
<dbReference type="AlphaFoldDB" id="A0A9Q1EER6"/>
<feature type="compositionally biased region" description="Basic and acidic residues" evidence="1">
    <location>
        <begin position="197"/>
        <end position="207"/>
    </location>
</feature>
<feature type="compositionally biased region" description="Acidic residues" evidence="1">
    <location>
        <begin position="249"/>
        <end position="261"/>
    </location>
</feature>
<dbReference type="EMBL" id="JAINUF010000018">
    <property type="protein sequence ID" value="KAJ8337449.1"/>
    <property type="molecule type" value="Genomic_DNA"/>
</dbReference>
<accession>A0A9Q1EER6</accession>
<dbReference type="Proteomes" id="UP001152622">
    <property type="component" value="Chromosome 18"/>
</dbReference>